<dbReference type="InterPro" id="IPR051825">
    <property type="entry name" value="SRCIN1"/>
</dbReference>
<feature type="domain" description="Actin interacting protein 3-like C-terminal" evidence="4">
    <location>
        <begin position="109"/>
        <end position="473"/>
    </location>
</feature>
<evidence type="ECO:0000256" key="1">
    <source>
        <dbReference type="ARBA" id="ARBA00023054"/>
    </source>
</evidence>
<reference evidence="5" key="2">
    <citation type="submission" date="2025-08" db="UniProtKB">
        <authorList>
            <consortium name="Ensembl"/>
        </authorList>
    </citation>
    <scope>IDENTIFICATION</scope>
</reference>
<dbReference type="Gene3D" id="1.20.58.1540">
    <property type="entry name" value="Actin interacting protein 3, C-terminal domain"/>
    <property type="match status" value="1"/>
</dbReference>
<evidence type="ECO:0000256" key="3">
    <source>
        <dbReference type="SAM" id="MobiDB-lite"/>
    </source>
</evidence>
<dbReference type="Ensembl" id="ENSMMDT00005025833.1">
    <property type="protein sequence ID" value="ENSMMDP00005025299.1"/>
    <property type="gene ID" value="ENSMMDG00005012108.1"/>
</dbReference>
<organism evidence="5 6">
    <name type="scientific">Myripristis murdjan</name>
    <name type="common">pinecone soldierfish</name>
    <dbReference type="NCBI Taxonomy" id="586833"/>
    <lineage>
        <taxon>Eukaryota</taxon>
        <taxon>Metazoa</taxon>
        <taxon>Chordata</taxon>
        <taxon>Craniata</taxon>
        <taxon>Vertebrata</taxon>
        <taxon>Euteleostomi</taxon>
        <taxon>Actinopterygii</taxon>
        <taxon>Neopterygii</taxon>
        <taxon>Teleostei</taxon>
        <taxon>Neoteleostei</taxon>
        <taxon>Acanthomorphata</taxon>
        <taxon>Holocentriformes</taxon>
        <taxon>Holocentridae</taxon>
        <taxon>Myripristis</taxon>
    </lineage>
</organism>
<evidence type="ECO:0000259" key="4">
    <source>
        <dbReference type="Pfam" id="PF03915"/>
    </source>
</evidence>
<keyword evidence="1 2" id="KW-0175">Coiled coil</keyword>
<protein>
    <submittedName>
        <fullName evidence="5">Si:ch211-285f17.1</fullName>
    </submittedName>
</protein>
<feature type="region of interest" description="Disordered" evidence="3">
    <location>
        <begin position="216"/>
        <end position="249"/>
    </location>
</feature>
<feature type="compositionally biased region" description="Polar residues" evidence="3">
    <location>
        <begin position="520"/>
        <end position="543"/>
    </location>
</feature>
<feature type="compositionally biased region" description="Low complexity" evidence="3">
    <location>
        <begin position="564"/>
        <end position="576"/>
    </location>
</feature>
<dbReference type="InParanoid" id="A0A667YN52"/>
<dbReference type="Pfam" id="PF03915">
    <property type="entry name" value="AIP3"/>
    <property type="match status" value="1"/>
</dbReference>
<feature type="compositionally biased region" description="Basic and acidic residues" evidence="3">
    <location>
        <begin position="754"/>
        <end position="764"/>
    </location>
</feature>
<feature type="compositionally biased region" description="Basic and acidic residues" evidence="3">
    <location>
        <begin position="708"/>
        <end position="741"/>
    </location>
</feature>
<dbReference type="Proteomes" id="UP000472263">
    <property type="component" value="Chromosome 20"/>
</dbReference>
<proteinExistence type="predicted"/>
<evidence type="ECO:0000313" key="6">
    <source>
        <dbReference type="Proteomes" id="UP000472263"/>
    </source>
</evidence>
<gene>
    <name evidence="5" type="primary">si:ch211-285f17.1</name>
</gene>
<feature type="compositionally biased region" description="Low complexity" evidence="3">
    <location>
        <begin position="774"/>
        <end position="788"/>
    </location>
</feature>
<evidence type="ECO:0000256" key="2">
    <source>
        <dbReference type="SAM" id="Coils"/>
    </source>
</evidence>
<reference evidence="5" key="1">
    <citation type="submission" date="2019-06" db="EMBL/GenBank/DDBJ databases">
        <authorList>
            <consortium name="Wellcome Sanger Institute Data Sharing"/>
        </authorList>
    </citation>
    <scope>NUCLEOTIDE SEQUENCE [LARGE SCALE GENOMIC DNA]</scope>
</reference>
<dbReference type="GeneTree" id="ENSGT00940000156098"/>
<dbReference type="PANTHER" id="PTHR22741:SF11">
    <property type="entry name" value="SICKLE TAIL PROTEIN HOMOLOG"/>
    <property type="match status" value="1"/>
</dbReference>
<feature type="coiled-coil region" evidence="2">
    <location>
        <begin position="355"/>
        <end position="382"/>
    </location>
</feature>
<feature type="region of interest" description="Disordered" evidence="3">
    <location>
        <begin position="35"/>
        <end position="56"/>
    </location>
</feature>
<feature type="region of interest" description="Disordered" evidence="3">
    <location>
        <begin position="676"/>
        <end position="843"/>
    </location>
</feature>
<reference evidence="5" key="3">
    <citation type="submission" date="2025-09" db="UniProtKB">
        <authorList>
            <consortium name="Ensembl"/>
        </authorList>
    </citation>
    <scope>IDENTIFICATION</scope>
</reference>
<sequence length="913" mass="100452">MQPSDMDKKREAFLEHLKQKYPHHASAIMGHQERLREQVSGAKESHGPNPQANVGDQVDHLSLASLESLDTMSEADAPTTFTRGSRVRASLPVVRSTNQTKDRSLGVLYLQYGDETKQIRMPNEITSTDTVRALFVSAFPQQLTMKMLESPSVAVYVKDDMRNMYYELSDVRNITDHSCLKVYHKDPAQAFSHAPRPANGDARMHREMIYASRDGQHTLRQPPMGPPPHHPMQGSLSPPTPHSMPPSPSRIPFGPRQASIPGSATIPRDRLSPVRQSFRKEEVAGTKPRNNMASPVVSDLQGHLQGPIPATSGSPVLAPKSNSASSDIGTVPLKVNLLQFRKNVSDLRLQLHQMRQLQLQNQEALRVQLKRAEQEISVKLAEAMRRQEDPVQRQRTLVEEDRHKYLGLEERVLTQLGELEQYVDSLKRDSVASHRVVTLKDVEEGAVTLRKVGESLAGLKGEFPALQTRMRAVLRVEVEAVKFLKEEPHKLDSMLKRVKSLTETLSSLRRCATEAVQKGPDSSANVSPGSTSALPEPQSSTIRSEVMPSSPVVIHHVQSSPVHMQQSQQSAALMAQPSPPLIPSQGRESPKGSTSDPPSPAHHKKAHGNPVNNGNGIANQDLVIEELQSSQGKSKNRAMSIEAAEKEWEEKRQNIGHYDGKEFEKILQEAQANMMKGIPSLDVDENQTLSPAPTNQADTNHPPQPELSSDKPAKQGPEKPPKPVLEKPAKPTLERPSKAGIERPSTTKLAPTDKTTKVGSEKASKSPPPPPPRKTYTSSSSGMTTTRSGEVVYTSRKESVSEGEEEAQPPAPQPKPAKVPPETKPKSTTPPPVTAAVNRDEEDDGDKIMAELQVFQKCTVKDVGVKNSVEPTARIEPQIRELRPGALLPLKEKKVKYISPFSCPANCLLLPTV</sequence>
<accession>A0A667YN52</accession>
<feature type="compositionally biased region" description="Pro residues" evidence="3">
    <location>
        <begin position="809"/>
        <end position="819"/>
    </location>
</feature>
<feature type="region of interest" description="Disordered" evidence="3">
    <location>
        <begin position="513"/>
        <end position="617"/>
    </location>
</feature>
<keyword evidence="6" id="KW-1185">Reference proteome</keyword>
<feature type="compositionally biased region" description="Polar residues" evidence="3">
    <location>
        <begin position="686"/>
        <end position="701"/>
    </location>
</feature>
<name>A0A667YN52_9TELE</name>
<dbReference type="PANTHER" id="PTHR22741">
    <property type="entry name" value="P140CAP/SNIP-RELATED"/>
    <property type="match status" value="1"/>
</dbReference>
<dbReference type="GO" id="GO:0005737">
    <property type="term" value="C:cytoplasm"/>
    <property type="evidence" value="ECO:0007669"/>
    <property type="project" value="TreeGrafter"/>
</dbReference>
<dbReference type="AlphaFoldDB" id="A0A667YN52"/>
<evidence type="ECO:0000313" key="5">
    <source>
        <dbReference type="Ensembl" id="ENSMMDP00005025299.1"/>
    </source>
</evidence>
<dbReference type="InterPro" id="IPR022782">
    <property type="entry name" value="AIP3-like_C"/>
</dbReference>
<feature type="compositionally biased region" description="Pro residues" evidence="3">
    <location>
        <begin position="238"/>
        <end position="249"/>
    </location>
</feature>